<keyword evidence="2" id="KW-0413">Isomerase</keyword>
<organism evidence="2 3">
    <name type="scientific">Pigmentiphaga litoralis</name>
    <dbReference type="NCBI Taxonomy" id="516702"/>
    <lineage>
        <taxon>Bacteria</taxon>
        <taxon>Pseudomonadati</taxon>
        <taxon>Pseudomonadota</taxon>
        <taxon>Betaproteobacteria</taxon>
        <taxon>Burkholderiales</taxon>
        <taxon>Alcaligenaceae</taxon>
        <taxon>Pigmentiphaga</taxon>
    </lineage>
</organism>
<dbReference type="GO" id="GO:0045436">
    <property type="term" value="F:lycopene beta cyclase activity"/>
    <property type="evidence" value="ECO:0007669"/>
    <property type="project" value="InterPro"/>
</dbReference>
<dbReference type="NCBIfam" id="TIGR01789">
    <property type="entry name" value="lycopene_cycl"/>
    <property type="match status" value="1"/>
</dbReference>
<reference evidence="2 3" key="1">
    <citation type="submission" date="2020-07" db="EMBL/GenBank/DDBJ databases">
        <title>Genomic Encyclopedia of Type Strains, Phase IV (KMG-V): Genome sequencing to study the core and pangenomes of soil and plant-associated prokaryotes.</title>
        <authorList>
            <person name="Whitman W."/>
        </authorList>
    </citation>
    <scope>NUCLEOTIDE SEQUENCE [LARGE SCALE GENOMIC DNA]</scope>
    <source>
        <strain evidence="2 3">SAS40</strain>
    </source>
</reference>
<dbReference type="Pfam" id="PF05834">
    <property type="entry name" value="Lycopene_cycl"/>
    <property type="match status" value="1"/>
</dbReference>
<protein>
    <submittedName>
        <fullName evidence="2">Lycopene beta-cyclase</fullName>
        <ecNumber evidence="2">5.5.1.19</ecNumber>
    </submittedName>
</protein>
<dbReference type="SUPFAM" id="SSF51905">
    <property type="entry name" value="FAD/NAD(P)-binding domain"/>
    <property type="match status" value="1"/>
</dbReference>
<dbReference type="RefSeq" id="WP_373563450.1">
    <property type="nucleotide sequence ID" value="NZ_JACBYR010000002.1"/>
</dbReference>
<dbReference type="NCBIfam" id="TIGR01790">
    <property type="entry name" value="carotene-cycl"/>
    <property type="match status" value="1"/>
</dbReference>
<comment type="similarity">
    <text evidence="1">Belongs to the lycopene cyclase family.</text>
</comment>
<keyword evidence="3" id="KW-1185">Reference proteome</keyword>
<gene>
    <name evidence="2" type="ORF">FHW18_004425</name>
</gene>
<evidence type="ECO:0000313" key="3">
    <source>
        <dbReference type="Proteomes" id="UP000542125"/>
    </source>
</evidence>
<dbReference type="InterPro" id="IPR010108">
    <property type="entry name" value="Lycopene_cyclase_b/e"/>
</dbReference>
<dbReference type="InterPro" id="IPR008461">
    <property type="entry name" value="CrtY"/>
</dbReference>
<dbReference type="Proteomes" id="UP000542125">
    <property type="component" value="Unassembled WGS sequence"/>
</dbReference>
<name>A0A7Y9IZ85_9BURK</name>
<comment type="caution">
    <text evidence="2">The sequence shown here is derived from an EMBL/GenBank/DDBJ whole genome shotgun (WGS) entry which is preliminary data.</text>
</comment>
<dbReference type="AlphaFoldDB" id="A0A7Y9IZ85"/>
<accession>A0A7Y9IZ85</accession>
<dbReference type="EMBL" id="JACBYR010000002">
    <property type="protein sequence ID" value="NYE85118.1"/>
    <property type="molecule type" value="Genomic_DNA"/>
</dbReference>
<evidence type="ECO:0000256" key="1">
    <source>
        <dbReference type="ARBA" id="ARBA00006599"/>
    </source>
</evidence>
<dbReference type="GO" id="GO:0016117">
    <property type="term" value="P:carotenoid biosynthetic process"/>
    <property type="evidence" value="ECO:0007669"/>
    <property type="project" value="InterPro"/>
</dbReference>
<dbReference type="EC" id="5.5.1.19" evidence="2"/>
<sequence>MSAGELPGAAGQATGVHDDARVHANARVHADARADSNAVYLPEGAPLDLILVGGGLANGLLAWRLATERPDVNFLVLEGSEHLGGNHTWSFHDSDIDPAQRAWLAPVISCSWQSYQVVFPERQRTLHSGYASIASDDFARVVGPILGERLRLGVAVTDVTPTSVRLATGQTLTAAAVVDGRGPRASEHLALGYQTFLGQEVRLAQPHGMTAPIIMDASVPQGGGYRFVYVLPFGPDRLLIEDTHYVDHHRLTDDILRANVTEYARSKGWTIAEVIREERGSLPIILAGDTDAFWADIGQQPTTGLRAALFHPTTGYSLPHALRLAWRLAALPDLRAPALFAAIRDEARQEWRAQGYFRLLNRMLFLAGRSDDRWRVMQRFYGLSEGLIRRFYAGRLAPHDKLRILVGKPPVPVAQAMKAALAVHPHRIRNYE</sequence>
<evidence type="ECO:0000313" key="2">
    <source>
        <dbReference type="EMBL" id="NYE85118.1"/>
    </source>
</evidence>
<dbReference type="InterPro" id="IPR036188">
    <property type="entry name" value="FAD/NAD-bd_sf"/>
</dbReference>
<proteinExistence type="inferred from homology"/>
<dbReference type="Gene3D" id="3.50.50.60">
    <property type="entry name" value="FAD/NAD(P)-binding domain"/>
    <property type="match status" value="1"/>
</dbReference>
<dbReference type="GO" id="GO:0016705">
    <property type="term" value="F:oxidoreductase activity, acting on paired donors, with incorporation or reduction of molecular oxygen"/>
    <property type="evidence" value="ECO:0007669"/>
    <property type="project" value="InterPro"/>
</dbReference>